<reference evidence="2 3" key="1">
    <citation type="journal article" date="2012" name="J. Bacteriol.">
        <title>Genome sequence of cold-adapted Pseudomonas mandelii strain JR-1.</title>
        <authorList>
            <person name="Jang S.H."/>
            <person name="Kim J."/>
            <person name="Kim J."/>
            <person name="Hong S."/>
            <person name="Lee C."/>
        </authorList>
    </citation>
    <scope>NUCLEOTIDE SEQUENCE [LARGE SCALE GENOMIC DNA]</scope>
    <source>
        <strain evidence="2 3">JR-1</strain>
    </source>
</reference>
<sequence length="41" mass="4620">MSEQSSRLDWGGFATQREQALSPQVKLNDLYSPDTHQTEAP</sequence>
<evidence type="ECO:0000256" key="1">
    <source>
        <dbReference type="SAM" id="MobiDB-lite"/>
    </source>
</evidence>
<proteinExistence type="predicted"/>
<dbReference type="HOGENOM" id="CLU_3275332_0_0_6"/>
<evidence type="ECO:0000313" key="2">
    <source>
        <dbReference type="EMBL" id="AHZ67875.1"/>
    </source>
</evidence>
<dbReference type="AlphaFoldDB" id="A0A024E5M7"/>
<protein>
    <submittedName>
        <fullName evidence="2">Uncharacterized protein</fullName>
    </submittedName>
</protein>
<organism evidence="2 3">
    <name type="scientific">Pseudomonas mandelii JR-1</name>
    <dbReference type="NCBI Taxonomy" id="1147786"/>
    <lineage>
        <taxon>Bacteria</taxon>
        <taxon>Pseudomonadati</taxon>
        <taxon>Pseudomonadota</taxon>
        <taxon>Gammaproteobacteria</taxon>
        <taxon>Pseudomonadales</taxon>
        <taxon>Pseudomonadaceae</taxon>
        <taxon>Pseudomonas</taxon>
    </lineage>
</organism>
<dbReference type="Proteomes" id="UP000026913">
    <property type="component" value="Chromosome"/>
</dbReference>
<accession>A0A024E5M7</accession>
<gene>
    <name evidence="2" type="ORF">OU5_0796</name>
</gene>
<feature type="region of interest" description="Disordered" evidence="1">
    <location>
        <begin position="1"/>
        <end position="41"/>
    </location>
</feature>
<name>A0A024E5M7_9PSED</name>
<evidence type="ECO:0000313" key="3">
    <source>
        <dbReference type="Proteomes" id="UP000026913"/>
    </source>
</evidence>
<dbReference type="KEGG" id="pman:OU5_0796"/>
<dbReference type="EMBL" id="CP005960">
    <property type="protein sequence ID" value="AHZ67875.1"/>
    <property type="molecule type" value="Genomic_DNA"/>
</dbReference>